<proteinExistence type="inferred from homology"/>
<evidence type="ECO:0000256" key="7">
    <source>
        <dbReference type="SAM" id="Phobius"/>
    </source>
</evidence>
<comment type="similarity">
    <text evidence="2">Belongs to the membrane fusion protein (MFP) (TC 8.A.1) family.</text>
</comment>
<dbReference type="Gene3D" id="2.40.420.20">
    <property type="match status" value="1"/>
</dbReference>
<dbReference type="RefSeq" id="WP_092691077.1">
    <property type="nucleotide sequence ID" value="NZ_FNPK01000015.1"/>
</dbReference>
<keyword evidence="6" id="KW-0175">Coiled coil</keyword>
<dbReference type="GO" id="GO:1990281">
    <property type="term" value="C:efflux pump complex"/>
    <property type="evidence" value="ECO:0007669"/>
    <property type="project" value="TreeGrafter"/>
</dbReference>
<evidence type="ECO:0000256" key="6">
    <source>
        <dbReference type="SAM" id="Coils"/>
    </source>
</evidence>
<feature type="domain" description="Multidrug resistance protein MdtA-like beta-barrel" evidence="10">
    <location>
        <begin position="229"/>
        <end position="312"/>
    </location>
</feature>
<evidence type="ECO:0000256" key="2">
    <source>
        <dbReference type="ARBA" id="ARBA00009477"/>
    </source>
</evidence>
<gene>
    <name evidence="12" type="ORF">SAMN05421643_11547</name>
</gene>
<dbReference type="SUPFAM" id="SSF111369">
    <property type="entry name" value="HlyD-like secretion proteins"/>
    <property type="match status" value="1"/>
</dbReference>
<dbReference type="EMBL" id="FNPK01000015">
    <property type="protein sequence ID" value="SDY58299.1"/>
    <property type="molecule type" value="Genomic_DNA"/>
</dbReference>
<evidence type="ECO:0000256" key="1">
    <source>
        <dbReference type="ARBA" id="ARBA00004236"/>
    </source>
</evidence>
<feature type="domain" description="Multidrug resistance protein MdtA-like alpha-helical hairpin" evidence="8">
    <location>
        <begin position="122"/>
        <end position="192"/>
    </location>
</feature>
<dbReference type="InterPro" id="IPR058637">
    <property type="entry name" value="YknX-like_C"/>
</dbReference>
<comment type="subcellular location">
    <subcellularLocation>
        <location evidence="1">Cell membrane</location>
    </subcellularLocation>
</comment>
<dbReference type="InterPro" id="IPR058626">
    <property type="entry name" value="MdtA-like_b-barrel"/>
</dbReference>
<protein>
    <submittedName>
        <fullName evidence="12">Membrane fusion protein, multidrug efflux system</fullName>
    </submittedName>
</protein>
<evidence type="ECO:0000256" key="5">
    <source>
        <dbReference type="ARBA" id="ARBA00023136"/>
    </source>
</evidence>
<evidence type="ECO:0000256" key="3">
    <source>
        <dbReference type="ARBA" id="ARBA00022475"/>
    </source>
</evidence>
<evidence type="ECO:0000313" key="12">
    <source>
        <dbReference type="EMBL" id="SDY58299.1"/>
    </source>
</evidence>
<dbReference type="STRING" id="595670.SAMN05421643_11547"/>
<dbReference type="InterPro" id="IPR006143">
    <property type="entry name" value="RND_pump_MFP"/>
</dbReference>
<dbReference type="Pfam" id="PF25944">
    <property type="entry name" value="Beta-barrel_RND"/>
    <property type="match status" value="1"/>
</dbReference>
<dbReference type="Proteomes" id="UP000199035">
    <property type="component" value="Unassembled WGS sequence"/>
</dbReference>
<organism evidence="12 13">
    <name type="scientific">Acinetobacter kyonggiensis</name>
    <dbReference type="NCBI Taxonomy" id="595670"/>
    <lineage>
        <taxon>Bacteria</taxon>
        <taxon>Pseudomonadati</taxon>
        <taxon>Pseudomonadota</taxon>
        <taxon>Gammaproteobacteria</taxon>
        <taxon>Moraxellales</taxon>
        <taxon>Moraxellaceae</taxon>
        <taxon>Acinetobacter</taxon>
    </lineage>
</organism>
<dbReference type="Gene3D" id="1.10.287.470">
    <property type="entry name" value="Helix hairpin bin"/>
    <property type="match status" value="1"/>
</dbReference>
<keyword evidence="13" id="KW-1185">Reference proteome</keyword>
<feature type="domain" description="Multidrug resistance protein MdtA-like barrel-sandwich hybrid" evidence="9">
    <location>
        <begin position="83"/>
        <end position="225"/>
    </location>
</feature>
<evidence type="ECO:0000259" key="8">
    <source>
        <dbReference type="Pfam" id="PF25876"/>
    </source>
</evidence>
<evidence type="ECO:0000259" key="11">
    <source>
        <dbReference type="Pfam" id="PF25989"/>
    </source>
</evidence>
<dbReference type="Pfam" id="PF25876">
    <property type="entry name" value="HH_MFP_RND"/>
    <property type="match status" value="1"/>
</dbReference>
<dbReference type="InterPro" id="IPR058624">
    <property type="entry name" value="MdtA-like_HH"/>
</dbReference>
<keyword evidence="7" id="KW-1133">Transmembrane helix</keyword>
<sequence length="402" mass="43981">MSDLTENLNHQKKPLAPKFKYLTGLILILALGAGYGYWAAASSKPTEEFSQWSKPVPVRVVAVERRDLSVELKAIGTVIPAHTVNVQSQVSGTLQRIYFQEGHLVSKGQLLAQIDPAPFQVELAQAQGTQQQNLAQLRNAETELARYQLLFKQDSIAKQQVEQQQALVNQLKGQIQANQAQVDAAKLQLSYTKIYSPIAGRVGFKQKDAGNLIQANEEAGLVTVTQVHPIYVQFAVAENYLDTLRTTAGKGQKAQVSAWDKAEQKQLALGQVQALDNQIDLNTGTLKLKAVFDNRDDALFPNQFVNIRLNAQTIRDAVSIPNDAIQHGAKGTYVYVINTQNKAEIRMLKLGVTSQGQTEILAGLNGTERVVLEGIDRLSDGQEVQIVQNSPQAVVSIPPTAG</sequence>
<keyword evidence="7" id="KW-0812">Transmembrane</keyword>
<evidence type="ECO:0000259" key="10">
    <source>
        <dbReference type="Pfam" id="PF25944"/>
    </source>
</evidence>
<keyword evidence="5 7" id="KW-0472">Membrane</keyword>
<dbReference type="InterPro" id="IPR058625">
    <property type="entry name" value="MdtA-like_BSH"/>
</dbReference>
<name>A0A1H3L249_9GAMM</name>
<evidence type="ECO:0000256" key="4">
    <source>
        <dbReference type="ARBA" id="ARBA00022519"/>
    </source>
</evidence>
<feature type="coiled-coil region" evidence="6">
    <location>
        <begin position="161"/>
        <end position="188"/>
    </location>
</feature>
<reference evidence="13" key="1">
    <citation type="submission" date="2016-10" db="EMBL/GenBank/DDBJ databases">
        <authorList>
            <person name="Varghese N."/>
            <person name="Submissions S."/>
        </authorList>
    </citation>
    <scope>NUCLEOTIDE SEQUENCE [LARGE SCALE GENOMIC DNA]</scope>
    <source>
        <strain evidence="13">ANC 5109</strain>
    </source>
</reference>
<dbReference type="Gene3D" id="2.40.50.100">
    <property type="match status" value="1"/>
</dbReference>
<keyword evidence="4" id="KW-0997">Cell inner membrane</keyword>
<dbReference type="PANTHER" id="PTHR30469:SF12">
    <property type="entry name" value="MULTIDRUG RESISTANCE PROTEIN MDTA"/>
    <property type="match status" value="1"/>
</dbReference>
<keyword evidence="3" id="KW-1003">Cell membrane</keyword>
<evidence type="ECO:0000259" key="9">
    <source>
        <dbReference type="Pfam" id="PF25917"/>
    </source>
</evidence>
<dbReference type="Pfam" id="PF25989">
    <property type="entry name" value="YknX_C"/>
    <property type="match status" value="1"/>
</dbReference>
<accession>A0A1H3L249</accession>
<dbReference type="Pfam" id="PF25917">
    <property type="entry name" value="BSH_RND"/>
    <property type="match status" value="1"/>
</dbReference>
<dbReference type="PANTHER" id="PTHR30469">
    <property type="entry name" value="MULTIDRUG RESISTANCE PROTEIN MDTA"/>
    <property type="match status" value="1"/>
</dbReference>
<feature type="domain" description="YknX-like C-terminal permuted SH3-like" evidence="11">
    <location>
        <begin position="318"/>
        <end position="386"/>
    </location>
</feature>
<dbReference type="GO" id="GO:0015562">
    <property type="term" value="F:efflux transmembrane transporter activity"/>
    <property type="evidence" value="ECO:0007669"/>
    <property type="project" value="TreeGrafter"/>
</dbReference>
<dbReference type="Gene3D" id="2.40.30.170">
    <property type="match status" value="1"/>
</dbReference>
<dbReference type="NCBIfam" id="TIGR01730">
    <property type="entry name" value="RND_mfp"/>
    <property type="match status" value="1"/>
</dbReference>
<evidence type="ECO:0000313" key="13">
    <source>
        <dbReference type="Proteomes" id="UP000199035"/>
    </source>
</evidence>
<dbReference type="AlphaFoldDB" id="A0A1H3L249"/>
<feature type="transmembrane region" description="Helical" evidence="7">
    <location>
        <begin position="21"/>
        <end position="40"/>
    </location>
</feature>